<proteinExistence type="predicted"/>
<feature type="region of interest" description="Disordered" evidence="1">
    <location>
        <begin position="10"/>
        <end position="156"/>
    </location>
</feature>
<name>A0A9Q0DQT8_9TELE</name>
<evidence type="ECO:0000313" key="3">
    <source>
        <dbReference type="Proteomes" id="UP001148018"/>
    </source>
</evidence>
<feature type="compositionally biased region" description="Basic and acidic residues" evidence="1">
    <location>
        <begin position="17"/>
        <end position="37"/>
    </location>
</feature>
<dbReference type="Proteomes" id="UP001148018">
    <property type="component" value="Unassembled WGS sequence"/>
</dbReference>
<dbReference type="EMBL" id="JANIIK010000113">
    <property type="protein sequence ID" value="KAJ3592733.1"/>
    <property type="molecule type" value="Genomic_DNA"/>
</dbReference>
<accession>A0A9Q0DQT8</accession>
<organism evidence="2 3">
    <name type="scientific">Muraenolepis orangiensis</name>
    <name type="common">Patagonian moray cod</name>
    <dbReference type="NCBI Taxonomy" id="630683"/>
    <lineage>
        <taxon>Eukaryota</taxon>
        <taxon>Metazoa</taxon>
        <taxon>Chordata</taxon>
        <taxon>Craniata</taxon>
        <taxon>Vertebrata</taxon>
        <taxon>Euteleostomi</taxon>
        <taxon>Actinopterygii</taxon>
        <taxon>Neopterygii</taxon>
        <taxon>Teleostei</taxon>
        <taxon>Neoteleostei</taxon>
        <taxon>Acanthomorphata</taxon>
        <taxon>Zeiogadaria</taxon>
        <taxon>Gadariae</taxon>
        <taxon>Gadiformes</taxon>
        <taxon>Muraenolepidoidei</taxon>
        <taxon>Muraenolepididae</taxon>
        <taxon>Muraenolepis</taxon>
    </lineage>
</organism>
<keyword evidence="3" id="KW-1185">Reference proteome</keyword>
<sequence length="156" mass="17748">MPSSWRFLALIKQNPQRTERAERVHRGPSEKATDKLTEISFNAETKAAPSTAEGAKSLGRNPRRAAFPEGFFRTVRETSGPVRCGKRRREQEKEQEEGSRNKGAGRREQEREQEEGSRNKGAGKREQEEGNRKKGAGIREQEEGNRKKGTGRREQE</sequence>
<feature type="compositionally biased region" description="Basic and acidic residues" evidence="1">
    <location>
        <begin position="89"/>
        <end position="156"/>
    </location>
</feature>
<comment type="caution">
    <text evidence="2">The sequence shown here is derived from an EMBL/GenBank/DDBJ whole genome shotgun (WGS) entry which is preliminary data.</text>
</comment>
<evidence type="ECO:0000256" key="1">
    <source>
        <dbReference type="SAM" id="MobiDB-lite"/>
    </source>
</evidence>
<evidence type="ECO:0000313" key="2">
    <source>
        <dbReference type="EMBL" id="KAJ3592733.1"/>
    </source>
</evidence>
<dbReference type="AlphaFoldDB" id="A0A9Q0DQT8"/>
<gene>
    <name evidence="2" type="ORF">NHX12_007860</name>
</gene>
<reference evidence="2" key="1">
    <citation type="submission" date="2022-07" db="EMBL/GenBank/DDBJ databases">
        <title>Chromosome-level genome of Muraenolepis orangiensis.</title>
        <authorList>
            <person name="Kim J."/>
        </authorList>
    </citation>
    <scope>NUCLEOTIDE SEQUENCE</scope>
    <source>
        <strain evidence="2">KU_S4_2022</strain>
        <tissue evidence="2">Muscle</tissue>
    </source>
</reference>
<protein>
    <submittedName>
        <fullName evidence="2">Uncharacterized protein</fullName>
    </submittedName>
</protein>